<dbReference type="InterPro" id="IPR017497">
    <property type="entry name" value="BchO"/>
</dbReference>
<evidence type="ECO:0000259" key="1">
    <source>
        <dbReference type="Pfam" id="PF12697"/>
    </source>
</evidence>
<dbReference type="Proteomes" id="UP000574369">
    <property type="component" value="Unassembled WGS sequence"/>
</dbReference>
<dbReference type="PANTHER" id="PTHR46438">
    <property type="entry name" value="ALPHA/BETA-HYDROLASES SUPERFAMILY PROTEIN"/>
    <property type="match status" value="1"/>
</dbReference>
<feature type="domain" description="AB hydrolase-1" evidence="1">
    <location>
        <begin position="36"/>
        <end position="277"/>
    </location>
</feature>
<gene>
    <name evidence="2" type="ORF">FHS28_003168</name>
</gene>
<reference evidence="2 3" key="1">
    <citation type="submission" date="2020-08" db="EMBL/GenBank/DDBJ databases">
        <title>Genomic Encyclopedia of Type Strains, Phase III (KMG-III): the genomes of soil and plant-associated and newly described type strains.</title>
        <authorList>
            <person name="Whitman W."/>
        </authorList>
    </citation>
    <scope>NUCLEOTIDE SEQUENCE [LARGE SCALE GENOMIC DNA]</scope>
    <source>
        <strain evidence="2 3">CECT 7247</strain>
    </source>
</reference>
<organism evidence="2 3">
    <name type="scientific">Roseateles terrae</name>
    <dbReference type="NCBI Taxonomy" id="431060"/>
    <lineage>
        <taxon>Bacteria</taxon>
        <taxon>Pseudomonadati</taxon>
        <taxon>Pseudomonadota</taxon>
        <taxon>Betaproteobacteria</taxon>
        <taxon>Burkholderiales</taxon>
        <taxon>Sphaerotilaceae</taxon>
        <taxon>Roseateles</taxon>
    </lineage>
</organism>
<accession>A0ABR6GVQ5</accession>
<sequence>MTPEFAPPDTVQAAGLRWRVQRVGSPVTHPAPAPVLLLLHGTGSSLGSWRACVERLAPHFRLVVPDLPGHGGTSAFADRCASLPRMAQAIATLLRTLEEAPALVAGHSAGAAVAVQLALDGQVPSLRGVLAVNGALEPLPGLMGLVAPTAARLASRSSLLPDWVTRHASQPRALRNLIHSTGSRLDASGVAHYRDLLSQPDHVRGVLDMLANWRLESLRARLPSLQLPLWLAAGLCDRTTAPVRSLELARWMKRARFIPMSGLGHLAHEEAPEQIAALLLEMRDQLLGDTAADTAA</sequence>
<dbReference type="InterPro" id="IPR000073">
    <property type="entry name" value="AB_hydrolase_1"/>
</dbReference>
<dbReference type="RefSeq" id="WP_184294987.1">
    <property type="nucleotide sequence ID" value="NZ_JACHXO010000005.1"/>
</dbReference>
<proteinExistence type="predicted"/>
<evidence type="ECO:0000313" key="3">
    <source>
        <dbReference type="Proteomes" id="UP000574369"/>
    </source>
</evidence>
<dbReference type="PANTHER" id="PTHR46438:SF11">
    <property type="entry name" value="LIPASE-RELATED"/>
    <property type="match status" value="1"/>
</dbReference>
<evidence type="ECO:0000313" key="2">
    <source>
        <dbReference type="EMBL" id="MBB3195762.1"/>
    </source>
</evidence>
<dbReference type="NCBIfam" id="TIGR03056">
    <property type="entry name" value="bchO_mg_che_rel"/>
    <property type="match status" value="1"/>
</dbReference>
<dbReference type="InterPro" id="IPR029058">
    <property type="entry name" value="AB_hydrolase_fold"/>
</dbReference>
<dbReference type="Gene3D" id="3.40.50.1820">
    <property type="entry name" value="alpha/beta hydrolase"/>
    <property type="match status" value="1"/>
</dbReference>
<name>A0ABR6GVQ5_9BURK</name>
<keyword evidence="3" id="KW-1185">Reference proteome</keyword>
<comment type="caution">
    <text evidence="2">The sequence shown here is derived from an EMBL/GenBank/DDBJ whole genome shotgun (WGS) entry which is preliminary data.</text>
</comment>
<dbReference type="EMBL" id="JACHXO010000005">
    <property type="protein sequence ID" value="MBB3195762.1"/>
    <property type="molecule type" value="Genomic_DNA"/>
</dbReference>
<dbReference type="SUPFAM" id="SSF53474">
    <property type="entry name" value="alpha/beta-Hydrolases"/>
    <property type="match status" value="1"/>
</dbReference>
<protein>
    <submittedName>
        <fullName evidence="2">Magnesium chelatase accessory protein</fullName>
    </submittedName>
</protein>
<dbReference type="Pfam" id="PF12697">
    <property type="entry name" value="Abhydrolase_6"/>
    <property type="match status" value="1"/>
</dbReference>